<dbReference type="EMBL" id="JAAOZC010000002">
    <property type="protein sequence ID" value="NIJ07491.1"/>
    <property type="molecule type" value="Genomic_DNA"/>
</dbReference>
<feature type="chain" id="PRO_5046600074" description="Secreted protein" evidence="2">
    <location>
        <begin position="27"/>
        <end position="126"/>
    </location>
</feature>
<comment type="caution">
    <text evidence="3">The sequence shown here is derived from an EMBL/GenBank/DDBJ whole genome shotgun (WGS) entry which is preliminary data.</text>
</comment>
<dbReference type="Proteomes" id="UP000727456">
    <property type="component" value="Unassembled WGS sequence"/>
</dbReference>
<evidence type="ECO:0008006" key="5">
    <source>
        <dbReference type="Google" id="ProtNLM"/>
    </source>
</evidence>
<sequence>MIRHFILAAGAIVGLGAALMPAPVLAQANDKVLMIFGQDKCPAGTTCVRAPETERFRIPKDLRQSTEKPQNQWADRAKSLDSVGASGTGSCSATGAGGWTGCFGQQMRTYKQDRAADAKAASNQPQ</sequence>
<organism evidence="3 4">
    <name type="scientific">Sphingomonas vulcanisoli</name>
    <dbReference type="NCBI Taxonomy" id="1658060"/>
    <lineage>
        <taxon>Bacteria</taxon>
        <taxon>Pseudomonadati</taxon>
        <taxon>Pseudomonadota</taxon>
        <taxon>Alphaproteobacteria</taxon>
        <taxon>Sphingomonadales</taxon>
        <taxon>Sphingomonadaceae</taxon>
        <taxon>Sphingomonas</taxon>
    </lineage>
</organism>
<evidence type="ECO:0000256" key="2">
    <source>
        <dbReference type="SAM" id="SignalP"/>
    </source>
</evidence>
<reference evidence="3 4" key="1">
    <citation type="submission" date="2020-03" db="EMBL/GenBank/DDBJ databases">
        <title>Genomic Encyclopedia of Type Strains, Phase III (KMG-III): the genomes of soil and plant-associated and newly described type strains.</title>
        <authorList>
            <person name="Whitman W."/>
        </authorList>
    </citation>
    <scope>NUCLEOTIDE SEQUENCE [LARGE SCALE GENOMIC DNA]</scope>
    <source>
        <strain evidence="3 4">CECT 8804</strain>
    </source>
</reference>
<evidence type="ECO:0000256" key="1">
    <source>
        <dbReference type="SAM" id="MobiDB-lite"/>
    </source>
</evidence>
<feature type="signal peptide" evidence="2">
    <location>
        <begin position="1"/>
        <end position="26"/>
    </location>
</feature>
<proteinExistence type="predicted"/>
<keyword evidence="4" id="KW-1185">Reference proteome</keyword>
<name>A0ABX0TPZ7_9SPHN</name>
<dbReference type="RefSeq" id="WP_167072349.1">
    <property type="nucleotide sequence ID" value="NZ_JAAOZC010000002.1"/>
</dbReference>
<feature type="compositionally biased region" description="Low complexity" evidence="1">
    <location>
        <begin position="84"/>
        <end position="94"/>
    </location>
</feature>
<keyword evidence="2" id="KW-0732">Signal</keyword>
<feature type="region of interest" description="Disordered" evidence="1">
    <location>
        <begin position="63"/>
        <end position="99"/>
    </location>
</feature>
<protein>
    <recommendedName>
        <fullName evidence="5">Secreted protein</fullName>
    </recommendedName>
</protein>
<accession>A0ABX0TPZ7</accession>
<evidence type="ECO:0000313" key="4">
    <source>
        <dbReference type="Proteomes" id="UP000727456"/>
    </source>
</evidence>
<gene>
    <name evidence="3" type="ORF">FHS31_001087</name>
</gene>
<evidence type="ECO:0000313" key="3">
    <source>
        <dbReference type="EMBL" id="NIJ07491.1"/>
    </source>
</evidence>